<dbReference type="Proteomes" id="UP001732700">
    <property type="component" value="Chromosome 6A"/>
</dbReference>
<dbReference type="EnsemblPlants" id="AVESA.00010b.r2.6AG1066150.1">
    <property type="protein sequence ID" value="AVESA.00010b.r2.6AG1066150.1.CDS"/>
    <property type="gene ID" value="AVESA.00010b.r2.6AG1066150"/>
</dbReference>
<reference evidence="1" key="2">
    <citation type="submission" date="2025-09" db="UniProtKB">
        <authorList>
            <consortium name="EnsemblPlants"/>
        </authorList>
    </citation>
    <scope>IDENTIFICATION</scope>
</reference>
<evidence type="ECO:0000313" key="1">
    <source>
        <dbReference type="EnsemblPlants" id="AVESA.00010b.r2.6AG1066150.1.CDS"/>
    </source>
</evidence>
<evidence type="ECO:0000313" key="2">
    <source>
        <dbReference type="Proteomes" id="UP001732700"/>
    </source>
</evidence>
<accession>A0ACD5YYS6</accession>
<keyword evidence="2" id="KW-1185">Reference proteome</keyword>
<organism evidence="1 2">
    <name type="scientific">Avena sativa</name>
    <name type="common">Oat</name>
    <dbReference type="NCBI Taxonomy" id="4498"/>
    <lineage>
        <taxon>Eukaryota</taxon>
        <taxon>Viridiplantae</taxon>
        <taxon>Streptophyta</taxon>
        <taxon>Embryophyta</taxon>
        <taxon>Tracheophyta</taxon>
        <taxon>Spermatophyta</taxon>
        <taxon>Magnoliopsida</taxon>
        <taxon>Liliopsida</taxon>
        <taxon>Poales</taxon>
        <taxon>Poaceae</taxon>
        <taxon>BOP clade</taxon>
        <taxon>Pooideae</taxon>
        <taxon>Poodae</taxon>
        <taxon>Poeae</taxon>
        <taxon>Poeae Chloroplast Group 1 (Aveneae type)</taxon>
        <taxon>Aveninae</taxon>
        <taxon>Avena</taxon>
    </lineage>
</organism>
<protein>
    <submittedName>
        <fullName evidence="1">Uncharacterized protein</fullName>
    </submittedName>
</protein>
<name>A0ACD5YYS6_AVESA</name>
<reference evidence="1" key="1">
    <citation type="submission" date="2021-05" db="EMBL/GenBank/DDBJ databases">
        <authorList>
            <person name="Scholz U."/>
            <person name="Mascher M."/>
            <person name="Fiebig A."/>
        </authorList>
    </citation>
    <scope>NUCLEOTIDE SEQUENCE [LARGE SCALE GENOMIC DNA]</scope>
</reference>
<proteinExistence type="predicted"/>
<sequence>MAPKTGARSQGDFSQQLSRALSELCVITLLHVAAAASYAATRLARVSKLKAPCMVCSRMDHALHGKPWISSDLICAAHRSEISSLAYCKSHGNLAHSDDLCKRCLATCAAADEVNSRSKSTKSRRHCSCCSEPFENIKKLSETANVVESSHISEEIYRRSQVADRNNLAMPPKVVPEKVPADHSKDRAIAFAAGIEEVGESDGSPGGTYEQSTKDSTSSVNAGPTTTKPAPSAIPSRIFVDRNSSMKNTFIGRVNLPSPRPSEIISARDNNSTTQQEVKAFLTQMSCVRGVDYSWNEGAPSPDTNVPNDEINGAGRRPSLERNYSLLEQLDANLDTGEAEGEITPGSLKRQLELNRNSMAVLYKEIDEERSASAVATSQAMAMINRLHEEKAAMQMEALQYLRMMEEQADHDHQAIQNLHDLLTEREKELLDMDSELDSCRRLLQHEQFSGEKFEAPKFDDTMDNTGGFDRDLPFDALNGSSLSFDVLHGSDFVTNTMSGFEEEKAYILESLGRLEEKLRVYTDRLASDDPKNDQEDGISGDPKNDQEDGISGDPKNDQEDRLSGDQTGDELSTSVPQSVEEDHKDECSSSPFDGDKMSNTTSLKDEFLLLDTRVRALEDDHEFLKRVLSSLKGSTDGLQCVREITGHLQELRRVALNEEKPVLS</sequence>